<dbReference type="Pfam" id="PF12704">
    <property type="entry name" value="MacB_PCD"/>
    <property type="match status" value="1"/>
</dbReference>
<dbReference type="RefSeq" id="WP_211430170.1">
    <property type="nucleotide sequence ID" value="NZ_CP072649.1"/>
</dbReference>
<evidence type="ECO:0000256" key="7">
    <source>
        <dbReference type="SAM" id="Phobius"/>
    </source>
</evidence>
<dbReference type="Pfam" id="PF02687">
    <property type="entry name" value="FtsX"/>
    <property type="match status" value="1"/>
</dbReference>
<name>A0ABX8BE32_9BACT</name>
<evidence type="ECO:0000256" key="3">
    <source>
        <dbReference type="ARBA" id="ARBA00022475"/>
    </source>
</evidence>
<gene>
    <name evidence="10" type="ORF">J8C06_14680</name>
</gene>
<feature type="transmembrane region" description="Helical" evidence="7">
    <location>
        <begin position="301"/>
        <end position="328"/>
    </location>
</feature>
<dbReference type="Proteomes" id="UP000676506">
    <property type="component" value="Chromosome 2"/>
</dbReference>
<dbReference type="PANTHER" id="PTHR43738">
    <property type="entry name" value="ABC TRANSPORTER, MEMBRANE PROTEIN"/>
    <property type="match status" value="1"/>
</dbReference>
<keyword evidence="11" id="KW-1185">Reference proteome</keyword>
<evidence type="ECO:0000256" key="4">
    <source>
        <dbReference type="ARBA" id="ARBA00022692"/>
    </source>
</evidence>
<keyword evidence="5 7" id="KW-1133">Transmembrane helix</keyword>
<evidence type="ECO:0000256" key="5">
    <source>
        <dbReference type="ARBA" id="ARBA00022989"/>
    </source>
</evidence>
<proteinExistence type="predicted"/>
<sequence length="381" mass="42106">MNFVALKMLLGDRSKFLGLVFSIAFAAFLMAHQASIFCGLMNRTRSQIKDIPDADVWVMDKETQYIDEVAALTTNDLYRVRGVPGVAWAVRLFKGNPRVRAADGRFRTVILMGLDDETLVGAPRRMLVGNIEDLRRPDAVIIDRAGFYFFFPNTPLSIGQVMEMNDRRVTIVGICEASAPFATFPVMFTRYSQAVNYVGRERNALSFVLVKAAAGTDVSDLCRRISAVSPKLKAMTGYDFEWATIRYYIRNTGIPVNFGITVMIALVVGTVVAGQTFYIFTIENLKQFGALKAIGVTNLRIVGMILLQALLVGIIGYALGMAMCAAFFDLTRDAAIQLRGFILLWQVAVGTAGVVFFIVLLASLLSIRKVLFLEPAIVFRG</sequence>
<feature type="transmembrane region" description="Helical" evidence="7">
    <location>
        <begin position="258"/>
        <end position="280"/>
    </location>
</feature>
<dbReference type="InterPro" id="IPR003838">
    <property type="entry name" value="ABC3_permease_C"/>
</dbReference>
<evidence type="ECO:0000256" key="1">
    <source>
        <dbReference type="ARBA" id="ARBA00004651"/>
    </source>
</evidence>
<feature type="domain" description="ABC3 transporter permease C-terminal" evidence="8">
    <location>
        <begin position="262"/>
        <end position="375"/>
    </location>
</feature>
<keyword evidence="4 7" id="KW-0812">Transmembrane</keyword>
<protein>
    <submittedName>
        <fullName evidence="10">FtsX-like permease family protein</fullName>
    </submittedName>
</protein>
<dbReference type="EMBL" id="CP072649">
    <property type="protein sequence ID" value="QUW04281.1"/>
    <property type="molecule type" value="Genomic_DNA"/>
</dbReference>
<evidence type="ECO:0000313" key="10">
    <source>
        <dbReference type="EMBL" id="QUW04281.1"/>
    </source>
</evidence>
<evidence type="ECO:0000256" key="2">
    <source>
        <dbReference type="ARBA" id="ARBA00022448"/>
    </source>
</evidence>
<organism evidence="10 11">
    <name type="scientific">Chloracidobacterium validum</name>
    <dbReference type="NCBI Taxonomy" id="2821543"/>
    <lineage>
        <taxon>Bacteria</taxon>
        <taxon>Pseudomonadati</taxon>
        <taxon>Acidobacteriota</taxon>
        <taxon>Terriglobia</taxon>
        <taxon>Terriglobales</taxon>
        <taxon>Acidobacteriaceae</taxon>
        <taxon>Chloracidobacterium</taxon>
    </lineage>
</organism>
<keyword evidence="3" id="KW-1003">Cell membrane</keyword>
<dbReference type="PANTHER" id="PTHR43738:SF1">
    <property type="entry name" value="HEMIN TRANSPORT SYSTEM PERMEASE PROTEIN HRTB-RELATED"/>
    <property type="match status" value="1"/>
</dbReference>
<feature type="domain" description="MacB-like periplasmic core" evidence="9">
    <location>
        <begin position="23"/>
        <end position="225"/>
    </location>
</feature>
<comment type="subcellular location">
    <subcellularLocation>
        <location evidence="1">Cell membrane</location>
        <topology evidence="1">Multi-pass membrane protein</topology>
    </subcellularLocation>
</comment>
<keyword evidence="6 7" id="KW-0472">Membrane</keyword>
<evidence type="ECO:0000259" key="8">
    <source>
        <dbReference type="Pfam" id="PF02687"/>
    </source>
</evidence>
<evidence type="ECO:0000259" key="9">
    <source>
        <dbReference type="Pfam" id="PF12704"/>
    </source>
</evidence>
<dbReference type="InterPro" id="IPR025857">
    <property type="entry name" value="MacB_PCD"/>
</dbReference>
<dbReference type="InterPro" id="IPR051125">
    <property type="entry name" value="ABC-4/HrtB_transporter"/>
</dbReference>
<evidence type="ECO:0000256" key="6">
    <source>
        <dbReference type="ARBA" id="ARBA00023136"/>
    </source>
</evidence>
<reference evidence="10 11" key="1">
    <citation type="submission" date="2021-03" db="EMBL/GenBank/DDBJ databases">
        <title>Genomic and phenotypic characterization of Chloracidobacterium isolates provides evidence for multiple species.</title>
        <authorList>
            <person name="Saini M.K."/>
            <person name="Costas A.M.G."/>
            <person name="Tank M."/>
            <person name="Bryant D.A."/>
        </authorList>
    </citation>
    <scope>NUCLEOTIDE SEQUENCE [LARGE SCALE GENOMIC DNA]</scope>
    <source>
        <strain evidence="10 11">BV2-C</strain>
    </source>
</reference>
<accession>A0ABX8BE32</accession>
<feature type="transmembrane region" description="Helical" evidence="7">
    <location>
        <begin position="340"/>
        <end position="365"/>
    </location>
</feature>
<evidence type="ECO:0000313" key="11">
    <source>
        <dbReference type="Proteomes" id="UP000676506"/>
    </source>
</evidence>
<keyword evidence="2" id="KW-0813">Transport</keyword>